<proteinExistence type="predicted"/>
<protein>
    <submittedName>
        <fullName evidence="2">Uncharacterized protein</fullName>
    </submittedName>
</protein>
<dbReference type="AlphaFoldDB" id="A0A6C0IEF3"/>
<dbReference type="EMBL" id="MN740165">
    <property type="protein sequence ID" value="QHT91511.1"/>
    <property type="molecule type" value="Genomic_DNA"/>
</dbReference>
<accession>A0A6C0IEF3</accession>
<name>A0A6C0IEF3_9ZZZZ</name>
<organism evidence="2">
    <name type="scientific">viral metagenome</name>
    <dbReference type="NCBI Taxonomy" id="1070528"/>
    <lineage>
        <taxon>unclassified sequences</taxon>
        <taxon>metagenomes</taxon>
        <taxon>organismal metagenomes</taxon>
    </lineage>
</organism>
<keyword evidence="1" id="KW-0175">Coiled coil</keyword>
<evidence type="ECO:0000313" key="2">
    <source>
        <dbReference type="EMBL" id="QHT91511.1"/>
    </source>
</evidence>
<feature type="coiled-coil region" evidence="1">
    <location>
        <begin position="43"/>
        <end position="91"/>
    </location>
</feature>
<reference evidence="2" key="1">
    <citation type="journal article" date="2020" name="Nature">
        <title>Giant virus diversity and host interactions through global metagenomics.</title>
        <authorList>
            <person name="Schulz F."/>
            <person name="Roux S."/>
            <person name="Paez-Espino D."/>
            <person name="Jungbluth S."/>
            <person name="Walsh D.A."/>
            <person name="Denef V.J."/>
            <person name="McMahon K.D."/>
            <person name="Konstantinidis K.T."/>
            <person name="Eloe-Fadrosh E.A."/>
            <person name="Kyrpides N.C."/>
            <person name="Woyke T."/>
        </authorList>
    </citation>
    <scope>NUCLEOTIDE SEQUENCE</scope>
    <source>
        <strain evidence="2">GVMAG-M-3300023184-77</strain>
    </source>
</reference>
<evidence type="ECO:0000256" key="1">
    <source>
        <dbReference type="SAM" id="Coils"/>
    </source>
</evidence>
<sequence>MRKTYKNQKGSGGLLSKLRKVTVVNEKRVPAPFLTDNPINKKVKELTKEIEDLTNEIDRINNDAKKMEERKKSYEDSISKIKNKIDDMTAKMREFVRLQRGKLNDKIFDRNLNDRTKDLQIQINQRKHYENLIEAINRNIKTSNPLKEYNEQLIERKIKEMEELLGENNISPVNTLKINKFNNPLRRNTMKGGQNKKHSKFRNLIPRMTNKEIERRDKLYEDYNENIREYTHSYSSEIERLEDDKRFYKSGIELMNIVIEKSNESIRELDNNDVDNLITSSKKSIDDANKIIIENKRNIEDIDKKIEKLKKYKSKGINYKTSIIKVMNDPKRGIGINYKVKNSSNIAEAENLTNRIWRDDFEERLMKEMLAED</sequence>